<dbReference type="GO" id="GO:0015074">
    <property type="term" value="P:DNA integration"/>
    <property type="evidence" value="ECO:0007669"/>
    <property type="project" value="InterPro"/>
</dbReference>
<reference evidence="1 2" key="1">
    <citation type="submission" date="2017-09" db="EMBL/GenBank/DDBJ databases">
        <title>Large-scale bioinformatics analysis of Bacillus genomes uncovers conserved roles of natural products in bacterial physiology.</title>
        <authorList>
            <consortium name="Agbiome Team Llc"/>
            <person name="Bleich R.M."/>
            <person name="Grubbs K.J."/>
            <person name="Santa Maria K.C."/>
            <person name="Allen S.E."/>
            <person name="Farag S."/>
            <person name="Shank E.A."/>
            <person name="Bowers A."/>
        </authorList>
    </citation>
    <scope>NUCLEOTIDE SEQUENCE [LARGE SCALE GENOMIC DNA]</scope>
    <source>
        <strain evidence="1 2">AFS040105</strain>
    </source>
</reference>
<gene>
    <name evidence="1" type="ORF">COD19_26540</name>
</gene>
<dbReference type="InterPro" id="IPR001584">
    <property type="entry name" value="Integrase_cat-core"/>
</dbReference>
<dbReference type="OrthoDB" id="48998at2"/>
<dbReference type="AlphaFoldDB" id="A0A2A8IUK6"/>
<evidence type="ECO:0000313" key="2">
    <source>
        <dbReference type="Proteomes" id="UP000225766"/>
    </source>
</evidence>
<dbReference type="Proteomes" id="UP000225766">
    <property type="component" value="Unassembled WGS sequence"/>
</dbReference>
<dbReference type="EMBL" id="NUMG01000050">
    <property type="protein sequence ID" value="PGT96823.1"/>
    <property type="molecule type" value="Genomic_DNA"/>
</dbReference>
<organism evidence="1 2">
    <name type="scientific">Bacillus cereus</name>
    <dbReference type="NCBI Taxonomy" id="1396"/>
    <lineage>
        <taxon>Bacteria</taxon>
        <taxon>Bacillati</taxon>
        <taxon>Bacillota</taxon>
        <taxon>Bacilli</taxon>
        <taxon>Bacillales</taxon>
        <taxon>Bacillaceae</taxon>
        <taxon>Bacillus</taxon>
        <taxon>Bacillus cereus group</taxon>
    </lineage>
</organism>
<comment type="caution">
    <text evidence="1">The sequence shown here is derived from an EMBL/GenBank/DDBJ whole genome shotgun (WGS) entry which is preliminary data.</text>
</comment>
<name>A0A2A8IUK6_BACCE</name>
<sequence length="54" mass="6757">MSFLFPCLFCFLFFYNILTTFKLAVHKYRHFYNHQRFQKKANHLSPYEYRTQVA</sequence>
<accession>A0A2A8IUK6</accession>
<dbReference type="Pfam" id="PF13333">
    <property type="entry name" value="rve_2"/>
    <property type="match status" value="1"/>
</dbReference>
<proteinExistence type="predicted"/>
<protein>
    <submittedName>
        <fullName evidence="1">Uncharacterized protein</fullName>
    </submittedName>
</protein>
<evidence type="ECO:0000313" key="1">
    <source>
        <dbReference type="EMBL" id="PGT96823.1"/>
    </source>
</evidence>